<accession>A0A2T2ZSN2</accession>
<proteinExistence type="predicted"/>
<name>A0A2T2ZSN2_9PEZI</name>
<feature type="non-terminal residue" evidence="2">
    <location>
        <position position="161"/>
    </location>
</feature>
<keyword evidence="3" id="KW-1185">Reference proteome</keyword>
<sequence length="161" mass="17476">MDPIARSRPLRRRRVSVRTPSEEDAYETDVPLSPPHRRSRRRSILRGSIDADGSDEPRLGRGVFAYPAAPGTPNTQPCSINIGQFSTSQVPNPVATQAPIFLPGQQNVVLPGQQHSGFFGQQNTGAPGQQNVLISSQPGPTMYHFLPQLAPGGCFPTQPRI</sequence>
<dbReference type="InParanoid" id="A0A2T2ZSN2"/>
<feature type="region of interest" description="Disordered" evidence="1">
    <location>
        <begin position="1"/>
        <end position="61"/>
    </location>
</feature>
<evidence type="ECO:0000313" key="2">
    <source>
        <dbReference type="EMBL" id="PSR75258.1"/>
    </source>
</evidence>
<dbReference type="AlphaFoldDB" id="A0A2T2ZSN2"/>
<evidence type="ECO:0000256" key="1">
    <source>
        <dbReference type="SAM" id="MobiDB-lite"/>
    </source>
</evidence>
<gene>
    <name evidence="2" type="ORF">BD289DRAFT_487179</name>
</gene>
<protein>
    <submittedName>
        <fullName evidence="2">Uncharacterized protein</fullName>
    </submittedName>
</protein>
<reference evidence="2 3" key="1">
    <citation type="journal article" date="2018" name="Mycol. Prog.">
        <title>Coniella lustricola, a new species from submerged detritus.</title>
        <authorList>
            <person name="Raudabaugh D.B."/>
            <person name="Iturriaga T."/>
            <person name="Carver A."/>
            <person name="Mondo S."/>
            <person name="Pangilinan J."/>
            <person name="Lipzen A."/>
            <person name="He G."/>
            <person name="Amirebrahimi M."/>
            <person name="Grigoriev I.V."/>
            <person name="Miller A.N."/>
        </authorList>
    </citation>
    <scope>NUCLEOTIDE SEQUENCE [LARGE SCALE GENOMIC DNA]</scope>
    <source>
        <strain evidence="2 3">B22-T-1</strain>
    </source>
</reference>
<dbReference type="EMBL" id="KZ678780">
    <property type="protein sequence ID" value="PSR75258.1"/>
    <property type="molecule type" value="Genomic_DNA"/>
</dbReference>
<organism evidence="2 3">
    <name type="scientific">Coniella lustricola</name>
    <dbReference type="NCBI Taxonomy" id="2025994"/>
    <lineage>
        <taxon>Eukaryota</taxon>
        <taxon>Fungi</taxon>
        <taxon>Dikarya</taxon>
        <taxon>Ascomycota</taxon>
        <taxon>Pezizomycotina</taxon>
        <taxon>Sordariomycetes</taxon>
        <taxon>Sordariomycetidae</taxon>
        <taxon>Diaporthales</taxon>
        <taxon>Schizoparmaceae</taxon>
        <taxon>Coniella</taxon>
    </lineage>
</organism>
<evidence type="ECO:0000313" key="3">
    <source>
        <dbReference type="Proteomes" id="UP000241462"/>
    </source>
</evidence>
<dbReference type="Proteomes" id="UP000241462">
    <property type="component" value="Unassembled WGS sequence"/>
</dbReference>
<feature type="compositionally biased region" description="Basic residues" evidence="1">
    <location>
        <begin position="35"/>
        <end position="44"/>
    </location>
</feature>